<dbReference type="GO" id="GO:0043565">
    <property type="term" value="F:sequence-specific DNA binding"/>
    <property type="evidence" value="ECO:0007669"/>
    <property type="project" value="InterPro"/>
</dbReference>
<dbReference type="PROSITE" id="PS00041">
    <property type="entry name" value="HTH_ARAC_FAMILY_1"/>
    <property type="match status" value="1"/>
</dbReference>
<keyword evidence="1" id="KW-0805">Transcription regulation</keyword>
<name>A0A644WKG7_9ZZZZ</name>
<dbReference type="PANTHER" id="PTHR46796">
    <property type="entry name" value="HTH-TYPE TRANSCRIPTIONAL ACTIVATOR RHAS-RELATED"/>
    <property type="match status" value="1"/>
</dbReference>
<keyword evidence="2" id="KW-0238">DNA-binding</keyword>
<dbReference type="InterPro" id="IPR020449">
    <property type="entry name" value="Tscrpt_reg_AraC-type_HTH"/>
</dbReference>
<dbReference type="GO" id="GO:0003700">
    <property type="term" value="F:DNA-binding transcription factor activity"/>
    <property type="evidence" value="ECO:0007669"/>
    <property type="project" value="InterPro"/>
</dbReference>
<dbReference type="InterPro" id="IPR050204">
    <property type="entry name" value="AraC_XylS_family_regulators"/>
</dbReference>
<dbReference type="PRINTS" id="PR00032">
    <property type="entry name" value="HTHARAC"/>
</dbReference>
<organism evidence="5">
    <name type="scientific">bioreactor metagenome</name>
    <dbReference type="NCBI Taxonomy" id="1076179"/>
    <lineage>
        <taxon>unclassified sequences</taxon>
        <taxon>metagenomes</taxon>
        <taxon>ecological metagenomes</taxon>
    </lineage>
</organism>
<evidence type="ECO:0000256" key="1">
    <source>
        <dbReference type="ARBA" id="ARBA00023015"/>
    </source>
</evidence>
<dbReference type="InterPro" id="IPR018062">
    <property type="entry name" value="HTH_AraC-typ_CS"/>
</dbReference>
<dbReference type="SMART" id="SM00342">
    <property type="entry name" value="HTH_ARAC"/>
    <property type="match status" value="1"/>
</dbReference>
<evidence type="ECO:0000313" key="5">
    <source>
        <dbReference type="EMBL" id="MPM03978.1"/>
    </source>
</evidence>
<feature type="domain" description="HTH araC/xylS-type" evidence="4">
    <location>
        <begin position="183"/>
        <end position="281"/>
    </location>
</feature>
<accession>A0A644WKG7</accession>
<protein>
    <submittedName>
        <fullName evidence="5">Melibiose operon regulatory protein</fullName>
    </submittedName>
</protein>
<evidence type="ECO:0000256" key="3">
    <source>
        <dbReference type="ARBA" id="ARBA00023163"/>
    </source>
</evidence>
<dbReference type="PROSITE" id="PS01124">
    <property type="entry name" value="HTH_ARAC_FAMILY_2"/>
    <property type="match status" value="1"/>
</dbReference>
<gene>
    <name evidence="5" type="primary">melR_2</name>
    <name evidence="5" type="ORF">SDC9_50245</name>
</gene>
<dbReference type="Pfam" id="PF12833">
    <property type="entry name" value="HTH_18"/>
    <property type="match status" value="1"/>
</dbReference>
<evidence type="ECO:0000259" key="4">
    <source>
        <dbReference type="PROSITE" id="PS01124"/>
    </source>
</evidence>
<dbReference type="Gene3D" id="1.10.10.60">
    <property type="entry name" value="Homeodomain-like"/>
    <property type="match status" value="2"/>
</dbReference>
<proteinExistence type="predicted"/>
<keyword evidence="3" id="KW-0804">Transcription</keyword>
<dbReference type="InterPro" id="IPR009057">
    <property type="entry name" value="Homeodomain-like_sf"/>
</dbReference>
<comment type="caution">
    <text evidence="5">The sequence shown here is derived from an EMBL/GenBank/DDBJ whole genome shotgun (WGS) entry which is preliminary data.</text>
</comment>
<evidence type="ECO:0000256" key="2">
    <source>
        <dbReference type="ARBA" id="ARBA00023125"/>
    </source>
</evidence>
<dbReference type="SUPFAM" id="SSF46689">
    <property type="entry name" value="Homeodomain-like"/>
    <property type="match status" value="2"/>
</dbReference>
<reference evidence="5" key="1">
    <citation type="submission" date="2019-08" db="EMBL/GenBank/DDBJ databases">
        <authorList>
            <person name="Kucharzyk K."/>
            <person name="Murdoch R.W."/>
            <person name="Higgins S."/>
            <person name="Loffler F."/>
        </authorList>
    </citation>
    <scope>NUCLEOTIDE SEQUENCE</scope>
</reference>
<dbReference type="EMBL" id="VSSQ01000998">
    <property type="protein sequence ID" value="MPM03978.1"/>
    <property type="molecule type" value="Genomic_DNA"/>
</dbReference>
<sequence>MTQNSDFISQIPNGILQKTEIHTCSNIVLFKPMLYMGGITFHVTDYHIVIPSEDTPEALFNNKMIHGEKQKVLVVNPGDTVTCLKDAPAKPYYSFLIKPDLLHKIAEEMHFPGDIRFENFLNPLPAELLQAFRNLKWEYGRQDRLNLMLESLEIQIAVLLLRMFKTNVNGYPPLLQDVDSYIRTAVEYIRTYCSTNITLKDICEEIHVSEYHFIRVFEKKTGVTPHRYLLMIRMEKAKELLRTKQYSVAETAMLCGFGSISTFSSAFKKLIGVSPADYKNQST</sequence>
<dbReference type="InterPro" id="IPR018060">
    <property type="entry name" value="HTH_AraC"/>
</dbReference>
<dbReference type="AlphaFoldDB" id="A0A644WKG7"/>